<dbReference type="AlphaFoldDB" id="A0A916SEU4"/>
<reference evidence="2" key="1">
    <citation type="journal article" date="2014" name="Int. J. Syst. Evol. Microbiol.">
        <title>Complete genome sequence of Corynebacterium casei LMG S-19264T (=DSM 44701T), isolated from a smear-ripened cheese.</title>
        <authorList>
            <consortium name="US DOE Joint Genome Institute (JGI-PGF)"/>
            <person name="Walter F."/>
            <person name="Albersmeier A."/>
            <person name="Kalinowski J."/>
            <person name="Ruckert C."/>
        </authorList>
    </citation>
    <scope>NUCLEOTIDE SEQUENCE</scope>
    <source>
        <strain evidence="2">CGMCC 1.15082</strain>
    </source>
</reference>
<proteinExistence type="predicted"/>
<accession>A0A916SEU4</accession>
<evidence type="ECO:0000259" key="1">
    <source>
        <dbReference type="Pfam" id="PF15919"/>
    </source>
</evidence>
<dbReference type="RefSeq" id="WP_188824648.1">
    <property type="nucleotide sequence ID" value="NZ_BMHH01000010.1"/>
</dbReference>
<dbReference type="Proteomes" id="UP000646478">
    <property type="component" value="Unassembled WGS sequence"/>
</dbReference>
<dbReference type="EMBL" id="BMHH01000010">
    <property type="protein sequence ID" value="GGA96719.1"/>
    <property type="molecule type" value="Genomic_DNA"/>
</dbReference>
<sequence>MTTTRYIALIDGKTGAYGVTFPDAPGCTAMGKTIDEAIRNAVSALAEWVEYSDAEDMQPMPAPRTADELRGNPEVAEEIANGAAMVVIPLVREKGRQVRANLSIDAGLLEAIDEAADASGLTRSAFLASAARKKILSEV</sequence>
<dbReference type="InterPro" id="IPR035069">
    <property type="entry name" value="TTHA1013/TTHA0281-like"/>
</dbReference>
<protein>
    <recommendedName>
        <fullName evidence="1">HicB-like antitoxin of toxin-antitoxin system domain-containing protein</fullName>
    </recommendedName>
</protein>
<dbReference type="Pfam" id="PF15919">
    <property type="entry name" value="HicB_lk_antitox"/>
    <property type="match status" value="1"/>
</dbReference>
<comment type="caution">
    <text evidence="2">The sequence shown here is derived from an EMBL/GenBank/DDBJ whole genome shotgun (WGS) entry which is preliminary data.</text>
</comment>
<dbReference type="SUPFAM" id="SSF143100">
    <property type="entry name" value="TTHA1013/TTHA0281-like"/>
    <property type="match status" value="1"/>
</dbReference>
<dbReference type="Gene3D" id="3.30.160.250">
    <property type="match status" value="1"/>
</dbReference>
<dbReference type="InterPro" id="IPR031807">
    <property type="entry name" value="HicB-like"/>
</dbReference>
<organism evidence="2 3">
    <name type="scientific">Brucella endophytica</name>
    <dbReference type="NCBI Taxonomy" id="1963359"/>
    <lineage>
        <taxon>Bacteria</taxon>
        <taxon>Pseudomonadati</taxon>
        <taxon>Pseudomonadota</taxon>
        <taxon>Alphaproteobacteria</taxon>
        <taxon>Hyphomicrobiales</taxon>
        <taxon>Brucellaceae</taxon>
        <taxon>Brucella/Ochrobactrum group</taxon>
        <taxon>Brucella</taxon>
    </lineage>
</organism>
<evidence type="ECO:0000313" key="2">
    <source>
        <dbReference type="EMBL" id="GGA96719.1"/>
    </source>
</evidence>
<name>A0A916SEU4_9HYPH</name>
<reference evidence="2" key="2">
    <citation type="submission" date="2020-09" db="EMBL/GenBank/DDBJ databases">
        <authorList>
            <person name="Sun Q."/>
            <person name="Zhou Y."/>
        </authorList>
    </citation>
    <scope>NUCLEOTIDE SEQUENCE</scope>
    <source>
        <strain evidence="2">CGMCC 1.15082</strain>
    </source>
</reference>
<dbReference type="InterPro" id="IPR051404">
    <property type="entry name" value="TA_system_antitoxin"/>
</dbReference>
<dbReference type="PANTHER" id="PTHR34504">
    <property type="entry name" value="ANTITOXIN HICB"/>
    <property type="match status" value="1"/>
</dbReference>
<feature type="domain" description="HicB-like antitoxin of toxin-antitoxin system" evidence="1">
    <location>
        <begin position="7"/>
        <end position="131"/>
    </location>
</feature>
<evidence type="ECO:0000313" key="3">
    <source>
        <dbReference type="Proteomes" id="UP000646478"/>
    </source>
</evidence>
<gene>
    <name evidence="2" type="ORF">GCM10011491_26330</name>
</gene>
<dbReference type="PANTHER" id="PTHR34504:SF2">
    <property type="entry name" value="UPF0150 PROTEIN SSL0259"/>
    <property type="match status" value="1"/>
</dbReference>
<keyword evidence="3" id="KW-1185">Reference proteome</keyword>